<protein>
    <submittedName>
        <fullName evidence="1">Uncharacterized protein</fullName>
    </submittedName>
</protein>
<accession>A0ACB6QQB0</accession>
<dbReference type="EMBL" id="MU003514">
    <property type="protein sequence ID" value="KAF2468758.1"/>
    <property type="molecule type" value="Genomic_DNA"/>
</dbReference>
<evidence type="ECO:0000313" key="2">
    <source>
        <dbReference type="Proteomes" id="UP000799755"/>
    </source>
</evidence>
<keyword evidence="2" id="KW-1185">Reference proteome</keyword>
<reference evidence="1" key="1">
    <citation type="journal article" date="2020" name="Stud. Mycol.">
        <title>101 Dothideomycetes genomes: a test case for predicting lifestyles and emergence of pathogens.</title>
        <authorList>
            <person name="Haridas S."/>
            <person name="Albert R."/>
            <person name="Binder M."/>
            <person name="Bloem J."/>
            <person name="Labutti K."/>
            <person name="Salamov A."/>
            <person name="Andreopoulos B."/>
            <person name="Baker S."/>
            <person name="Barry K."/>
            <person name="Bills G."/>
            <person name="Bluhm B."/>
            <person name="Cannon C."/>
            <person name="Castanera R."/>
            <person name="Culley D."/>
            <person name="Daum C."/>
            <person name="Ezra D."/>
            <person name="Gonzalez J."/>
            <person name="Henrissat B."/>
            <person name="Kuo A."/>
            <person name="Liang C."/>
            <person name="Lipzen A."/>
            <person name="Lutzoni F."/>
            <person name="Magnuson J."/>
            <person name="Mondo S."/>
            <person name="Nolan M."/>
            <person name="Ohm R."/>
            <person name="Pangilinan J."/>
            <person name="Park H.-J."/>
            <person name="Ramirez L."/>
            <person name="Alfaro M."/>
            <person name="Sun H."/>
            <person name="Tritt A."/>
            <person name="Yoshinaga Y."/>
            <person name="Zwiers L.-H."/>
            <person name="Turgeon B."/>
            <person name="Goodwin S."/>
            <person name="Spatafora J."/>
            <person name="Crous P."/>
            <person name="Grigoriev I."/>
        </authorList>
    </citation>
    <scope>NUCLEOTIDE SEQUENCE</scope>
    <source>
        <strain evidence="1">ATCC 200398</strain>
    </source>
</reference>
<name>A0ACB6QQB0_9PLEO</name>
<comment type="caution">
    <text evidence="1">The sequence shown here is derived from an EMBL/GenBank/DDBJ whole genome shotgun (WGS) entry which is preliminary data.</text>
</comment>
<proteinExistence type="predicted"/>
<organism evidence="1 2">
    <name type="scientific">Lindgomyces ingoldianus</name>
    <dbReference type="NCBI Taxonomy" id="673940"/>
    <lineage>
        <taxon>Eukaryota</taxon>
        <taxon>Fungi</taxon>
        <taxon>Dikarya</taxon>
        <taxon>Ascomycota</taxon>
        <taxon>Pezizomycotina</taxon>
        <taxon>Dothideomycetes</taxon>
        <taxon>Pleosporomycetidae</taxon>
        <taxon>Pleosporales</taxon>
        <taxon>Lindgomycetaceae</taxon>
        <taxon>Lindgomyces</taxon>
    </lineage>
</organism>
<gene>
    <name evidence="1" type="ORF">BDR25DRAFT_304746</name>
</gene>
<evidence type="ECO:0000313" key="1">
    <source>
        <dbReference type="EMBL" id="KAF2468758.1"/>
    </source>
</evidence>
<sequence length="385" mass="43587">MRSAAELLFFALGLFEYTSASSSSSPSFSNAVTWIQYGQSAVVKLDTPGYPLWLMDKANAPILHEQAGDSYWPQDKPSAVLLNLTMSLDNKTLLLNHNPILPLSDPNVPPLIEAYQVPADMTTTQIRGLVSNGLLNRQWEGLTLGWRYLALDYDRLVWADPETGPYQNHVPILRFRIMGIGAHSRNDVLDVEKQQVVHVTLQDWKHGSSDAKDRSYGITKIELVDVEESYAYVPAMEPEQEECSLRSWRCADKGLYQEGPPWYRFIWRERFDWYGRVGSLRHAVVRKVDVMRKFVADAGPAMVFAFVILFGAAILVMSMVGTIGSLCNRREKTIRELAEDDRFLGEEADEERYLDDEEEKEVVPSPLPPRSGQDKEEAVLIDLGC</sequence>
<dbReference type="Proteomes" id="UP000799755">
    <property type="component" value="Unassembled WGS sequence"/>
</dbReference>